<proteinExistence type="predicted"/>
<reference evidence="1" key="1">
    <citation type="submission" date="2023-10" db="EMBL/GenBank/DDBJ databases">
        <authorList>
            <person name="Rodriguez Cubillos JULIANA M."/>
            <person name="De Vega J."/>
        </authorList>
    </citation>
    <scope>NUCLEOTIDE SEQUENCE</scope>
</reference>
<organism evidence="1 2">
    <name type="scientific">Trifolium pratense</name>
    <name type="common">Red clover</name>
    <dbReference type="NCBI Taxonomy" id="57577"/>
    <lineage>
        <taxon>Eukaryota</taxon>
        <taxon>Viridiplantae</taxon>
        <taxon>Streptophyta</taxon>
        <taxon>Embryophyta</taxon>
        <taxon>Tracheophyta</taxon>
        <taxon>Spermatophyta</taxon>
        <taxon>Magnoliopsida</taxon>
        <taxon>eudicotyledons</taxon>
        <taxon>Gunneridae</taxon>
        <taxon>Pentapetalae</taxon>
        <taxon>rosids</taxon>
        <taxon>fabids</taxon>
        <taxon>Fabales</taxon>
        <taxon>Fabaceae</taxon>
        <taxon>Papilionoideae</taxon>
        <taxon>50 kb inversion clade</taxon>
        <taxon>NPAAA clade</taxon>
        <taxon>Hologalegina</taxon>
        <taxon>IRL clade</taxon>
        <taxon>Trifolieae</taxon>
        <taxon>Trifolium</taxon>
    </lineage>
</organism>
<keyword evidence="2" id="KW-1185">Reference proteome</keyword>
<protein>
    <submittedName>
        <fullName evidence="1">Uncharacterized protein</fullName>
    </submittedName>
</protein>
<gene>
    <name evidence="1" type="ORF">MILVUS5_LOCUS20104</name>
</gene>
<sequence>MFYGQVRKQDFSDVYDRVTAKLASWKSRLLNKPGRVVLANSVLSSIPSYHMQINWLPQSVCDDLDRSIRRFIWKGTGDSGMHLVSWKKITQPRKYGGLGVRSSRSHNTALLGKLLWEILQTPDKLWVSLFNDRYLKGQLPFNVTVTGGSVIWNSMAKAMQRLKDGFTFKVGNGETSFWYDPWILKEKLCTVVPYVAIQDTSARIKDVWVDGKWNFNFLYTNLPDNVVNAITATHPRIVQNLPDVWTWSNSSSGIYSVKDAYNWLLNPAPLNDHVNWKWIWQLNLPANIQFFVWQLIHESIPVRAVLQHRRVCNTDVCPRCAGASENIDHCLFSCPDAARVWNLTGLVFNRNSSQGADTFTWYKNMGKIHGSLFFIALWVIWCGRNEIVFNNHREITHTSMGKIYSLLKYCEAAFMPPHSVATTPVNPRLVSWSPPMEGTVCLNVDGSLIGATSSAGYGGLIRDHNGVFISGFYGAANVRSILFVELMAVLHGLHICWDSGFRRVTCYSDSLQSVNLIRDGVSAHHRFANEVFSIRQLLARDWEVAINHTLREGNACADALAKMGALSDSSLVKISTPPSDLSMLLLADAQGIGFIRE</sequence>
<evidence type="ECO:0000313" key="1">
    <source>
        <dbReference type="EMBL" id="CAJ2652654.1"/>
    </source>
</evidence>
<dbReference type="Proteomes" id="UP001177021">
    <property type="component" value="Unassembled WGS sequence"/>
</dbReference>
<dbReference type="EMBL" id="CASHSV030000206">
    <property type="protein sequence ID" value="CAJ2652654.1"/>
    <property type="molecule type" value="Genomic_DNA"/>
</dbReference>
<comment type="caution">
    <text evidence="1">The sequence shown here is derived from an EMBL/GenBank/DDBJ whole genome shotgun (WGS) entry which is preliminary data.</text>
</comment>
<accession>A0ACB0K5N7</accession>
<evidence type="ECO:0000313" key="2">
    <source>
        <dbReference type="Proteomes" id="UP001177021"/>
    </source>
</evidence>
<name>A0ACB0K5N7_TRIPR</name>